<dbReference type="InterPro" id="IPR051161">
    <property type="entry name" value="Mannose-6P_isomerase_type2"/>
</dbReference>
<evidence type="ECO:0000313" key="3">
    <source>
        <dbReference type="EMBL" id="RJF94499.1"/>
    </source>
</evidence>
<keyword evidence="4" id="KW-1185">Reference proteome</keyword>
<dbReference type="GO" id="GO:0004475">
    <property type="term" value="F:mannose-1-phosphate guanylyltransferase (GTP) activity"/>
    <property type="evidence" value="ECO:0007669"/>
    <property type="project" value="TreeGrafter"/>
</dbReference>
<dbReference type="SUPFAM" id="SSF51182">
    <property type="entry name" value="RmlC-like cupins"/>
    <property type="match status" value="1"/>
</dbReference>
<name>A0A418WTL0_9PROT</name>
<sequence length="138" mass="15491">MDAGIERAERQQPVRLRQSTTAKYRVGDSDKRPWGDWAVLDVGNGYIVKRIRVDPGQRLSLQFHHHRAEDWTVISGKGIVEIAGKPIGVGPGTHVHIPTMATHRISNTGDEVLTFIEIQRGEVLDETDIVRLSDDYGR</sequence>
<dbReference type="OrthoDB" id="9806359at2"/>
<dbReference type="InterPro" id="IPR001538">
    <property type="entry name" value="Man6P_isomerase-2_C"/>
</dbReference>
<dbReference type="RefSeq" id="WP_119775623.1">
    <property type="nucleotide sequence ID" value="NZ_QYUK01000008.1"/>
</dbReference>
<evidence type="ECO:0000259" key="2">
    <source>
        <dbReference type="Pfam" id="PF01050"/>
    </source>
</evidence>
<organism evidence="3 4">
    <name type="scientific">Oleomonas cavernae</name>
    <dbReference type="NCBI Taxonomy" id="2320859"/>
    <lineage>
        <taxon>Bacteria</taxon>
        <taxon>Pseudomonadati</taxon>
        <taxon>Pseudomonadota</taxon>
        <taxon>Alphaproteobacteria</taxon>
        <taxon>Acetobacterales</taxon>
        <taxon>Acetobacteraceae</taxon>
        <taxon>Oleomonas</taxon>
    </lineage>
</organism>
<dbReference type="Proteomes" id="UP000284605">
    <property type="component" value="Unassembled WGS sequence"/>
</dbReference>
<accession>A0A418WTL0</accession>
<comment type="caution">
    <text evidence="3">The sequence shown here is derived from an EMBL/GenBank/DDBJ whole genome shotgun (WGS) entry which is preliminary data.</text>
</comment>
<feature type="region of interest" description="Disordered" evidence="1">
    <location>
        <begin position="1"/>
        <end position="20"/>
    </location>
</feature>
<feature type="domain" description="Mannose-6-phosphate isomerase type II C-terminal" evidence="2">
    <location>
        <begin position="30"/>
        <end position="134"/>
    </location>
</feature>
<protein>
    <submittedName>
        <fullName evidence="3">Cupin domain-containing protein</fullName>
    </submittedName>
</protein>
<dbReference type="CDD" id="cd02213">
    <property type="entry name" value="cupin_PMI_typeII_C"/>
    <property type="match status" value="1"/>
</dbReference>
<dbReference type="PANTHER" id="PTHR46390">
    <property type="entry name" value="MANNOSE-1-PHOSPHATE GUANYLYLTRANSFERASE"/>
    <property type="match status" value="1"/>
</dbReference>
<dbReference type="InterPro" id="IPR014710">
    <property type="entry name" value="RmlC-like_jellyroll"/>
</dbReference>
<dbReference type="Gene3D" id="2.60.120.10">
    <property type="entry name" value="Jelly Rolls"/>
    <property type="match status" value="1"/>
</dbReference>
<dbReference type="AlphaFoldDB" id="A0A418WTL0"/>
<gene>
    <name evidence="3" type="ORF">D3874_01290</name>
</gene>
<dbReference type="EMBL" id="QYUK01000008">
    <property type="protein sequence ID" value="RJF94499.1"/>
    <property type="molecule type" value="Genomic_DNA"/>
</dbReference>
<dbReference type="GO" id="GO:0009298">
    <property type="term" value="P:GDP-mannose biosynthetic process"/>
    <property type="evidence" value="ECO:0007669"/>
    <property type="project" value="TreeGrafter"/>
</dbReference>
<evidence type="ECO:0000256" key="1">
    <source>
        <dbReference type="SAM" id="MobiDB-lite"/>
    </source>
</evidence>
<feature type="compositionally biased region" description="Basic and acidic residues" evidence="1">
    <location>
        <begin position="1"/>
        <end position="12"/>
    </location>
</feature>
<dbReference type="GO" id="GO:0005976">
    <property type="term" value="P:polysaccharide metabolic process"/>
    <property type="evidence" value="ECO:0007669"/>
    <property type="project" value="InterPro"/>
</dbReference>
<dbReference type="Pfam" id="PF01050">
    <property type="entry name" value="MannoseP_isomer"/>
    <property type="match status" value="1"/>
</dbReference>
<evidence type="ECO:0000313" key="4">
    <source>
        <dbReference type="Proteomes" id="UP000284605"/>
    </source>
</evidence>
<dbReference type="PANTHER" id="PTHR46390:SF1">
    <property type="entry name" value="MANNOSE-1-PHOSPHATE GUANYLYLTRANSFERASE"/>
    <property type="match status" value="1"/>
</dbReference>
<proteinExistence type="predicted"/>
<dbReference type="InterPro" id="IPR011051">
    <property type="entry name" value="RmlC_Cupin_sf"/>
</dbReference>
<reference evidence="3 4" key="1">
    <citation type="submission" date="2018-09" db="EMBL/GenBank/DDBJ databases">
        <authorList>
            <person name="Zhu H."/>
        </authorList>
    </citation>
    <scope>NUCLEOTIDE SEQUENCE [LARGE SCALE GENOMIC DNA]</scope>
    <source>
        <strain evidence="3 4">K1W22B-8</strain>
    </source>
</reference>